<dbReference type="GeneID" id="66055721"/>
<evidence type="ECO:0000313" key="2">
    <source>
        <dbReference type="EMBL" id="PNW76270.1"/>
    </source>
</evidence>
<evidence type="ECO:0000256" key="1">
    <source>
        <dbReference type="SAM" id="MobiDB-lite"/>
    </source>
</evidence>
<protein>
    <submittedName>
        <fullName evidence="2">Uncharacterized protein</fullName>
    </submittedName>
</protein>
<dbReference type="InParanoid" id="A0A2K3D6W4"/>
<dbReference type="Gramene" id="PNW76270">
    <property type="protein sequence ID" value="PNW76270"/>
    <property type="gene ID" value="CHLRE_12g541252v5"/>
</dbReference>
<feature type="region of interest" description="Disordered" evidence="1">
    <location>
        <begin position="1"/>
        <end position="73"/>
    </location>
</feature>
<dbReference type="EMBL" id="CM008973">
    <property type="protein sequence ID" value="PNW76270.1"/>
    <property type="molecule type" value="Genomic_DNA"/>
</dbReference>
<reference evidence="2 3" key="1">
    <citation type="journal article" date="2007" name="Science">
        <title>The Chlamydomonas genome reveals the evolution of key animal and plant functions.</title>
        <authorList>
            <person name="Merchant S.S."/>
            <person name="Prochnik S.E."/>
            <person name="Vallon O."/>
            <person name="Harris E.H."/>
            <person name="Karpowicz S.J."/>
            <person name="Witman G.B."/>
            <person name="Terry A."/>
            <person name="Salamov A."/>
            <person name="Fritz-Laylin L.K."/>
            <person name="Marechal-Drouard L."/>
            <person name="Marshall W.F."/>
            <person name="Qu L.H."/>
            <person name="Nelson D.R."/>
            <person name="Sanderfoot A.A."/>
            <person name="Spalding M.H."/>
            <person name="Kapitonov V.V."/>
            <person name="Ren Q."/>
            <person name="Ferris P."/>
            <person name="Lindquist E."/>
            <person name="Shapiro H."/>
            <person name="Lucas S.M."/>
            <person name="Grimwood J."/>
            <person name="Schmutz J."/>
            <person name="Cardol P."/>
            <person name="Cerutti H."/>
            <person name="Chanfreau G."/>
            <person name="Chen C.L."/>
            <person name="Cognat V."/>
            <person name="Croft M.T."/>
            <person name="Dent R."/>
            <person name="Dutcher S."/>
            <person name="Fernandez E."/>
            <person name="Fukuzawa H."/>
            <person name="Gonzalez-Ballester D."/>
            <person name="Gonzalez-Halphen D."/>
            <person name="Hallmann A."/>
            <person name="Hanikenne M."/>
            <person name="Hippler M."/>
            <person name="Inwood W."/>
            <person name="Jabbari K."/>
            <person name="Kalanon M."/>
            <person name="Kuras R."/>
            <person name="Lefebvre P.A."/>
            <person name="Lemaire S.D."/>
            <person name="Lobanov A.V."/>
            <person name="Lohr M."/>
            <person name="Manuell A."/>
            <person name="Meier I."/>
            <person name="Mets L."/>
            <person name="Mittag M."/>
            <person name="Mittelmeier T."/>
            <person name="Moroney J.V."/>
            <person name="Moseley J."/>
            <person name="Napoli C."/>
            <person name="Nedelcu A.M."/>
            <person name="Niyogi K."/>
            <person name="Novoselov S.V."/>
            <person name="Paulsen I.T."/>
            <person name="Pazour G."/>
            <person name="Purton S."/>
            <person name="Ral J.P."/>
            <person name="Riano-Pachon D.M."/>
            <person name="Riekhof W."/>
            <person name="Rymarquis L."/>
            <person name="Schroda M."/>
            <person name="Stern D."/>
            <person name="Umen J."/>
            <person name="Willows R."/>
            <person name="Wilson N."/>
            <person name="Zimmer S.L."/>
            <person name="Allmer J."/>
            <person name="Balk J."/>
            <person name="Bisova K."/>
            <person name="Chen C.J."/>
            <person name="Elias M."/>
            <person name="Gendler K."/>
            <person name="Hauser C."/>
            <person name="Lamb M.R."/>
            <person name="Ledford H."/>
            <person name="Long J.C."/>
            <person name="Minagawa J."/>
            <person name="Page M.D."/>
            <person name="Pan J."/>
            <person name="Pootakham W."/>
            <person name="Roje S."/>
            <person name="Rose A."/>
            <person name="Stahlberg E."/>
            <person name="Terauchi A.M."/>
            <person name="Yang P."/>
            <person name="Ball S."/>
            <person name="Bowler C."/>
            <person name="Dieckmann C.L."/>
            <person name="Gladyshev V.N."/>
            <person name="Green P."/>
            <person name="Jorgensen R."/>
            <person name="Mayfield S."/>
            <person name="Mueller-Roeber B."/>
            <person name="Rajamani S."/>
            <person name="Sayre R.T."/>
            <person name="Brokstein P."/>
            <person name="Dubchak I."/>
            <person name="Goodstein D."/>
            <person name="Hornick L."/>
            <person name="Huang Y.W."/>
            <person name="Jhaveri J."/>
            <person name="Luo Y."/>
            <person name="Martinez D."/>
            <person name="Ngau W.C."/>
            <person name="Otillar B."/>
            <person name="Poliakov A."/>
            <person name="Porter A."/>
            <person name="Szajkowski L."/>
            <person name="Werner G."/>
            <person name="Zhou K."/>
            <person name="Grigoriev I.V."/>
            <person name="Rokhsar D.S."/>
            <person name="Grossman A.R."/>
        </authorList>
    </citation>
    <scope>NUCLEOTIDE SEQUENCE [LARGE SCALE GENOMIC DNA]</scope>
    <source>
        <strain evidence="3">CC-503</strain>
    </source>
</reference>
<dbReference type="RefSeq" id="XP_042919201.1">
    <property type="nucleotide sequence ID" value="XM_043068760.1"/>
</dbReference>
<sequence length="103" mass="10619">MAGAASSKLSDDASGGDTWEDAQEAWGMEQKQAAGAAAGEEEEEAEEGEAEEEEDDGGFGELLQGALHAAGGPAQLPTLQSYEATNPAAAWSVLPTAVRWPAW</sequence>
<dbReference type="Proteomes" id="UP000006906">
    <property type="component" value="Chromosome 12"/>
</dbReference>
<dbReference type="AlphaFoldDB" id="A0A2K3D6W4"/>
<dbReference type="KEGG" id="cre:CHLRE_12g541252v5"/>
<accession>A0A2K3D6W4</accession>
<name>A0A2K3D6W4_CHLRE</name>
<keyword evidence="3" id="KW-1185">Reference proteome</keyword>
<evidence type="ECO:0000313" key="3">
    <source>
        <dbReference type="Proteomes" id="UP000006906"/>
    </source>
</evidence>
<feature type="compositionally biased region" description="Acidic residues" evidence="1">
    <location>
        <begin position="39"/>
        <end position="58"/>
    </location>
</feature>
<organism evidence="2 3">
    <name type="scientific">Chlamydomonas reinhardtii</name>
    <name type="common">Chlamydomonas smithii</name>
    <dbReference type="NCBI Taxonomy" id="3055"/>
    <lineage>
        <taxon>Eukaryota</taxon>
        <taxon>Viridiplantae</taxon>
        <taxon>Chlorophyta</taxon>
        <taxon>core chlorophytes</taxon>
        <taxon>Chlorophyceae</taxon>
        <taxon>CS clade</taxon>
        <taxon>Chlamydomonadales</taxon>
        <taxon>Chlamydomonadaceae</taxon>
        <taxon>Chlamydomonas</taxon>
    </lineage>
</organism>
<proteinExistence type="predicted"/>
<gene>
    <name evidence="2" type="ORF">CHLRE_12g541252v5</name>
</gene>